<feature type="non-terminal residue" evidence="2">
    <location>
        <position position="62"/>
    </location>
</feature>
<feature type="region of interest" description="Disordered" evidence="1">
    <location>
        <begin position="1"/>
        <end position="62"/>
    </location>
</feature>
<evidence type="ECO:0000256" key="1">
    <source>
        <dbReference type="SAM" id="MobiDB-lite"/>
    </source>
</evidence>
<keyword evidence="3" id="KW-1185">Reference proteome</keyword>
<dbReference type="EMBL" id="BEZZ01101902">
    <property type="protein sequence ID" value="GCC43497.1"/>
    <property type="molecule type" value="Genomic_DNA"/>
</dbReference>
<name>A0A401TLH8_CHIPU</name>
<dbReference type="AlphaFoldDB" id="A0A401TLH8"/>
<reference evidence="2 3" key="1">
    <citation type="journal article" date="2018" name="Nat. Ecol. Evol.">
        <title>Shark genomes provide insights into elasmobranch evolution and the origin of vertebrates.</title>
        <authorList>
            <person name="Hara Y"/>
            <person name="Yamaguchi K"/>
            <person name="Onimaru K"/>
            <person name="Kadota M"/>
            <person name="Koyanagi M"/>
            <person name="Keeley SD"/>
            <person name="Tatsumi K"/>
            <person name="Tanaka K"/>
            <person name="Motone F"/>
            <person name="Kageyama Y"/>
            <person name="Nozu R"/>
            <person name="Adachi N"/>
            <person name="Nishimura O"/>
            <person name="Nakagawa R"/>
            <person name="Tanegashima C"/>
            <person name="Kiyatake I"/>
            <person name="Matsumoto R"/>
            <person name="Murakumo K"/>
            <person name="Nishida K"/>
            <person name="Terakita A"/>
            <person name="Kuratani S"/>
            <person name="Sato K"/>
            <person name="Hyodo S Kuraku.S."/>
        </authorList>
    </citation>
    <scope>NUCLEOTIDE SEQUENCE [LARGE SCALE GENOMIC DNA]</scope>
</reference>
<accession>A0A401TLH8</accession>
<sequence length="62" mass="6978">MRIPASRQRQRYSDGIADGSPGRRLQTRLAIHGQTDTEGERLRRPPDANPGPRHPPCAGRHR</sequence>
<evidence type="ECO:0000313" key="3">
    <source>
        <dbReference type="Proteomes" id="UP000287033"/>
    </source>
</evidence>
<evidence type="ECO:0000313" key="2">
    <source>
        <dbReference type="EMBL" id="GCC43497.1"/>
    </source>
</evidence>
<comment type="caution">
    <text evidence="2">The sequence shown here is derived from an EMBL/GenBank/DDBJ whole genome shotgun (WGS) entry which is preliminary data.</text>
</comment>
<proteinExistence type="predicted"/>
<protein>
    <submittedName>
        <fullName evidence="2">Uncharacterized protein</fullName>
    </submittedName>
</protein>
<gene>
    <name evidence="2" type="ORF">chiPu_0027367</name>
</gene>
<dbReference type="Proteomes" id="UP000287033">
    <property type="component" value="Unassembled WGS sequence"/>
</dbReference>
<organism evidence="2 3">
    <name type="scientific">Chiloscyllium punctatum</name>
    <name type="common">Brownbanded bambooshark</name>
    <name type="synonym">Hemiscyllium punctatum</name>
    <dbReference type="NCBI Taxonomy" id="137246"/>
    <lineage>
        <taxon>Eukaryota</taxon>
        <taxon>Metazoa</taxon>
        <taxon>Chordata</taxon>
        <taxon>Craniata</taxon>
        <taxon>Vertebrata</taxon>
        <taxon>Chondrichthyes</taxon>
        <taxon>Elasmobranchii</taxon>
        <taxon>Galeomorphii</taxon>
        <taxon>Galeoidea</taxon>
        <taxon>Orectolobiformes</taxon>
        <taxon>Hemiscylliidae</taxon>
        <taxon>Chiloscyllium</taxon>
    </lineage>
</organism>